<evidence type="ECO:0000313" key="2">
    <source>
        <dbReference type="EMBL" id="CAA9529302.1"/>
    </source>
</evidence>
<dbReference type="AlphaFoldDB" id="A0A6J4TPL4"/>
<proteinExistence type="predicted"/>
<accession>A0A6J4TPL4</accession>
<reference evidence="2" key="1">
    <citation type="submission" date="2020-02" db="EMBL/GenBank/DDBJ databases">
        <authorList>
            <person name="Meier V. D."/>
        </authorList>
    </citation>
    <scope>NUCLEOTIDE SEQUENCE</scope>
    <source>
        <strain evidence="2">AVDCRST_MAG05</strain>
    </source>
</reference>
<sequence length="86" mass="9437">MASLTVASGWFWRSQRVMVTTGLTISAAEVSGPSPVSFSAYIWGSLVGLLERRKTRRSSSRSLRTRRLAPGSSSSPRYMVPSRSKT</sequence>
<feature type="compositionally biased region" description="Basic residues" evidence="1">
    <location>
        <begin position="57"/>
        <end position="67"/>
    </location>
</feature>
<name>A0A6J4TPL4_9ACTN</name>
<feature type="region of interest" description="Disordered" evidence="1">
    <location>
        <begin position="57"/>
        <end position="86"/>
    </location>
</feature>
<gene>
    <name evidence="2" type="ORF">AVDCRST_MAG05-4259</name>
</gene>
<evidence type="ECO:0000256" key="1">
    <source>
        <dbReference type="SAM" id="MobiDB-lite"/>
    </source>
</evidence>
<protein>
    <submittedName>
        <fullName evidence="2">Uncharacterized protein</fullName>
    </submittedName>
</protein>
<organism evidence="2">
    <name type="scientific">uncultured Rubrobacteraceae bacterium</name>
    <dbReference type="NCBI Taxonomy" id="349277"/>
    <lineage>
        <taxon>Bacteria</taxon>
        <taxon>Bacillati</taxon>
        <taxon>Actinomycetota</taxon>
        <taxon>Rubrobacteria</taxon>
        <taxon>Rubrobacterales</taxon>
        <taxon>Rubrobacteraceae</taxon>
        <taxon>environmental samples</taxon>
    </lineage>
</organism>
<dbReference type="EMBL" id="CADCVM010000467">
    <property type="protein sequence ID" value="CAA9529302.1"/>
    <property type="molecule type" value="Genomic_DNA"/>
</dbReference>